<keyword evidence="1 2" id="KW-0129">CBS domain</keyword>
<dbReference type="InterPro" id="IPR044725">
    <property type="entry name" value="CBSX3_CBS_dom"/>
</dbReference>
<dbReference type="PROSITE" id="PS51371">
    <property type="entry name" value="CBS"/>
    <property type="match status" value="2"/>
</dbReference>
<dbReference type="RefSeq" id="WP_222874032.1">
    <property type="nucleotide sequence ID" value="NZ_CP039704.1"/>
</dbReference>
<dbReference type="KEGG" id="hgn:E6W36_05490"/>
<feature type="domain" description="CBS" evidence="3">
    <location>
        <begin position="8"/>
        <end position="67"/>
    </location>
</feature>
<evidence type="ECO:0000313" key="5">
    <source>
        <dbReference type="Proteomes" id="UP000298714"/>
    </source>
</evidence>
<protein>
    <submittedName>
        <fullName evidence="4">CBS domain-containing protein</fullName>
    </submittedName>
</protein>
<proteinExistence type="predicted"/>
<dbReference type="InterPro" id="IPR000644">
    <property type="entry name" value="CBS_dom"/>
</dbReference>
<dbReference type="CDD" id="cd04623">
    <property type="entry name" value="CBS_pair_bac_euk"/>
    <property type="match status" value="1"/>
</dbReference>
<sequence length="144" mass="15288">MTIARILKNKGGTIVTVPQTMPVIGVANVLRERGIGAVLVTDVSGDLIGIVSERDIVRGLATLGGELLEKAAGTIMTSPVITCTPEDTVQSAMELMTSRRFRHLPVIDNGRLTGIVSIGDLVKLRIQAAEQEAGHLREYIAMAG</sequence>
<evidence type="ECO:0000256" key="2">
    <source>
        <dbReference type="PROSITE-ProRule" id="PRU00703"/>
    </source>
</evidence>
<evidence type="ECO:0000256" key="1">
    <source>
        <dbReference type="ARBA" id="ARBA00023122"/>
    </source>
</evidence>
<dbReference type="PANTHER" id="PTHR43080">
    <property type="entry name" value="CBS DOMAIN-CONTAINING PROTEIN CBSX3, MITOCHONDRIAL"/>
    <property type="match status" value="1"/>
</dbReference>
<dbReference type="InterPro" id="IPR046342">
    <property type="entry name" value="CBS_dom_sf"/>
</dbReference>
<accession>A0A4D7CB95</accession>
<feature type="domain" description="CBS" evidence="3">
    <location>
        <begin position="76"/>
        <end position="132"/>
    </location>
</feature>
<dbReference type="SUPFAM" id="SSF54631">
    <property type="entry name" value="CBS-domain pair"/>
    <property type="match status" value="1"/>
</dbReference>
<reference evidence="5" key="1">
    <citation type="submission" date="2019-04" db="EMBL/GenBank/DDBJ databases">
        <title>Complete genome sequence of Sphingomonas sp. W1-2-3.</title>
        <authorList>
            <person name="Im W.T."/>
        </authorList>
    </citation>
    <scope>NUCLEOTIDE SEQUENCE [LARGE SCALE GENOMIC DNA]</scope>
    <source>
        <strain evidence="5">W1-2-3</strain>
    </source>
</reference>
<evidence type="ECO:0000259" key="3">
    <source>
        <dbReference type="PROSITE" id="PS51371"/>
    </source>
</evidence>
<dbReference type="SMART" id="SM00116">
    <property type="entry name" value="CBS"/>
    <property type="match status" value="2"/>
</dbReference>
<dbReference type="EMBL" id="CP039704">
    <property type="protein sequence ID" value="QCI79206.1"/>
    <property type="molecule type" value="Genomic_DNA"/>
</dbReference>
<evidence type="ECO:0000313" key="4">
    <source>
        <dbReference type="EMBL" id="QCI79206.1"/>
    </source>
</evidence>
<organism evidence="4 5">
    <name type="scientific">Hankyongella ginsenosidimutans</name>
    <dbReference type="NCBI Taxonomy" id="1763828"/>
    <lineage>
        <taxon>Bacteria</taxon>
        <taxon>Pseudomonadati</taxon>
        <taxon>Pseudomonadota</taxon>
        <taxon>Alphaproteobacteria</taxon>
        <taxon>Sphingomonadales</taxon>
        <taxon>Sphingomonadaceae</taxon>
        <taxon>Hankyongella</taxon>
    </lineage>
</organism>
<dbReference type="Pfam" id="PF00571">
    <property type="entry name" value="CBS"/>
    <property type="match status" value="2"/>
</dbReference>
<gene>
    <name evidence="4" type="ORF">E6W36_05490</name>
</gene>
<dbReference type="PANTHER" id="PTHR43080:SF2">
    <property type="entry name" value="CBS DOMAIN-CONTAINING PROTEIN"/>
    <property type="match status" value="1"/>
</dbReference>
<dbReference type="AlphaFoldDB" id="A0A4D7CB95"/>
<dbReference type="InterPro" id="IPR051257">
    <property type="entry name" value="Diverse_CBS-Domain"/>
</dbReference>
<name>A0A4D7CB95_9SPHN</name>
<keyword evidence="5" id="KW-1185">Reference proteome</keyword>
<dbReference type="Proteomes" id="UP000298714">
    <property type="component" value="Chromosome"/>
</dbReference>
<dbReference type="Gene3D" id="3.10.580.10">
    <property type="entry name" value="CBS-domain"/>
    <property type="match status" value="1"/>
</dbReference>